<name>W7AYV3_9LIST</name>
<comment type="caution">
    <text evidence="1">The sequence shown here is derived from an EMBL/GenBank/DDBJ whole genome shotgun (WGS) entry which is preliminary data.</text>
</comment>
<evidence type="ECO:0000313" key="2">
    <source>
        <dbReference type="Proteomes" id="UP000019246"/>
    </source>
</evidence>
<organism evidence="1 2">
    <name type="scientific">Listeria aquatica FSL S10-1188</name>
    <dbReference type="NCBI Taxonomy" id="1265818"/>
    <lineage>
        <taxon>Bacteria</taxon>
        <taxon>Bacillati</taxon>
        <taxon>Bacillota</taxon>
        <taxon>Bacilli</taxon>
        <taxon>Bacillales</taxon>
        <taxon>Listeriaceae</taxon>
        <taxon>Listeria</taxon>
    </lineage>
</organism>
<sequence>MTKIGSHLIFVVRAVSLVNSKGARLPVLSVGKNEEIINNMICKTSPDISAMKVFLIHKELAVTNKENSPPQKS</sequence>
<accession>W7AYV3</accession>
<reference evidence="1 2" key="1">
    <citation type="journal article" date="2014" name="Int. J. Syst. Evol. Microbiol.">
        <title>Listeria floridensis sp. nov., Listeria aquatica sp. nov., Listeria cornellensis sp. nov., Listeria riparia sp. nov. and Listeria grandensis sp. nov., from agricultural and natural environments.</title>
        <authorList>
            <person name="den Bakker H.C."/>
            <person name="Warchocki S."/>
            <person name="Wright E.M."/>
            <person name="Allred A.F."/>
            <person name="Ahlstrom C."/>
            <person name="Manuel C.S."/>
            <person name="Stasiewicz M.J."/>
            <person name="Burrell A."/>
            <person name="Roof S."/>
            <person name="Strawn L."/>
            <person name="Fortes E.D."/>
            <person name="Nightingale K.K."/>
            <person name="Kephart D."/>
            <person name="Wiedmann M."/>
        </authorList>
    </citation>
    <scope>NUCLEOTIDE SEQUENCE [LARGE SCALE GENOMIC DNA]</scope>
    <source>
        <strain evidence="1 2">FSL S10-1188</strain>
    </source>
</reference>
<protein>
    <submittedName>
        <fullName evidence="1">Uncharacterized protein</fullName>
    </submittedName>
</protein>
<dbReference type="EMBL" id="AOCG01000010">
    <property type="protein sequence ID" value="EUJ18405.1"/>
    <property type="molecule type" value="Genomic_DNA"/>
</dbReference>
<dbReference type="AlphaFoldDB" id="W7AYV3"/>
<proteinExistence type="predicted"/>
<gene>
    <name evidence="1" type="ORF">MAQA_09284</name>
</gene>
<keyword evidence="2" id="KW-1185">Reference proteome</keyword>
<evidence type="ECO:0000313" key="1">
    <source>
        <dbReference type="EMBL" id="EUJ18405.1"/>
    </source>
</evidence>
<dbReference type="Proteomes" id="UP000019246">
    <property type="component" value="Unassembled WGS sequence"/>
</dbReference>